<accession>C4F9B3</accession>
<protein>
    <submittedName>
        <fullName evidence="1">Uncharacterized protein</fullName>
    </submittedName>
</protein>
<comment type="caution">
    <text evidence="1">The sequence shown here is derived from an EMBL/GenBank/DDBJ whole genome shotgun (WGS) entry which is preliminary data.</text>
</comment>
<evidence type="ECO:0000313" key="2">
    <source>
        <dbReference type="Proteomes" id="UP000003295"/>
    </source>
</evidence>
<dbReference type="AlphaFoldDB" id="C4F9B3"/>
<reference evidence="1 2" key="1">
    <citation type="submission" date="2009-04" db="EMBL/GenBank/DDBJ databases">
        <authorList>
            <person name="Weinstock G."/>
            <person name="Sodergren E."/>
            <person name="Clifton S."/>
            <person name="Fulton L."/>
            <person name="Fulton B."/>
            <person name="Courtney L."/>
            <person name="Fronick C."/>
            <person name="Harrison M."/>
            <person name="Strong C."/>
            <person name="Farmer C."/>
            <person name="Delahaunty K."/>
            <person name="Markovic C."/>
            <person name="Hall O."/>
            <person name="Minx P."/>
            <person name="Tomlinson C."/>
            <person name="Mitreva M."/>
            <person name="Nelson J."/>
            <person name="Hou S."/>
            <person name="Wollam A."/>
            <person name="Pepin K.H."/>
            <person name="Johnson M."/>
            <person name="Bhonagiri V."/>
            <person name="Nash W.E."/>
            <person name="Warren W."/>
            <person name="Chinwalla A."/>
            <person name="Mardis E.R."/>
            <person name="Wilson R.K."/>
        </authorList>
    </citation>
    <scope>NUCLEOTIDE SEQUENCE [LARGE SCALE GENOMIC DNA]</scope>
    <source>
        <strain evidence="1 2">DSM 13280</strain>
    </source>
</reference>
<dbReference type="Proteomes" id="UP000003295">
    <property type="component" value="Unassembled WGS sequence"/>
</dbReference>
<dbReference type="HOGENOM" id="CLU_2859983_0_0_11"/>
<sequence>MMRSLSSWSIVYARRGVRTPRRLQLLRTMPVAQGRWGCVLPLSRQPLVATHLPAETVRSARLFT</sequence>
<proteinExistence type="predicted"/>
<gene>
    <name evidence="1" type="ORF">COLINT_02646</name>
</gene>
<dbReference type="STRING" id="521003.COLINT_02646"/>
<evidence type="ECO:0000313" key="1">
    <source>
        <dbReference type="EMBL" id="EEP44601.1"/>
    </source>
</evidence>
<dbReference type="EMBL" id="ABXH02000013">
    <property type="protein sequence ID" value="EEP44601.1"/>
    <property type="molecule type" value="Genomic_DNA"/>
</dbReference>
<name>C4F9B3_9ACTN</name>
<organism evidence="1 2">
    <name type="scientific">Collinsella intestinalis DSM 13280</name>
    <dbReference type="NCBI Taxonomy" id="521003"/>
    <lineage>
        <taxon>Bacteria</taxon>
        <taxon>Bacillati</taxon>
        <taxon>Actinomycetota</taxon>
        <taxon>Coriobacteriia</taxon>
        <taxon>Coriobacteriales</taxon>
        <taxon>Coriobacteriaceae</taxon>
        <taxon>Collinsella</taxon>
    </lineage>
</organism>